<dbReference type="InterPro" id="IPR036188">
    <property type="entry name" value="FAD/NAD-bd_sf"/>
</dbReference>
<evidence type="ECO:0000256" key="5">
    <source>
        <dbReference type="ARBA" id="ARBA00023002"/>
    </source>
</evidence>
<accession>A0A1F5WF32</accession>
<dbReference type="PRINTS" id="PR00368">
    <property type="entry name" value="FADPNR"/>
</dbReference>
<dbReference type="GO" id="GO:0003955">
    <property type="term" value="F:NAD(P)H dehydrogenase (quinone) activity"/>
    <property type="evidence" value="ECO:0007669"/>
    <property type="project" value="TreeGrafter"/>
</dbReference>
<dbReference type="PANTHER" id="PTHR42913:SF3">
    <property type="entry name" value="64 KDA MITOCHONDRIAL NADH DEHYDROGENASE (EUROFUNG)"/>
    <property type="match status" value="1"/>
</dbReference>
<comment type="similarity">
    <text evidence="2">Belongs to the NADH dehydrogenase family.</text>
</comment>
<evidence type="ECO:0000313" key="9">
    <source>
        <dbReference type="Proteomes" id="UP000178406"/>
    </source>
</evidence>
<evidence type="ECO:0000256" key="6">
    <source>
        <dbReference type="SAM" id="Phobius"/>
    </source>
</evidence>
<dbReference type="Proteomes" id="UP000178406">
    <property type="component" value="Unassembled WGS sequence"/>
</dbReference>
<keyword evidence="6" id="KW-1133">Transmembrane helix</keyword>
<evidence type="ECO:0000259" key="7">
    <source>
        <dbReference type="Pfam" id="PF07992"/>
    </source>
</evidence>
<dbReference type="SUPFAM" id="SSF51905">
    <property type="entry name" value="FAD/NAD(P)-binding domain"/>
    <property type="match status" value="2"/>
</dbReference>
<dbReference type="PRINTS" id="PR00411">
    <property type="entry name" value="PNDRDTASEI"/>
</dbReference>
<comment type="caution">
    <text evidence="8">The sequence shown here is derived from an EMBL/GenBank/DDBJ whole genome shotgun (WGS) entry which is preliminary data.</text>
</comment>
<protein>
    <recommendedName>
        <fullName evidence="7">FAD/NAD(P)-binding domain-containing protein</fullName>
    </recommendedName>
</protein>
<dbReference type="STRING" id="1798338.A3J56_02725"/>
<dbReference type="AlphaFoldDB" id="A0A1F5WF32"/>
<feature type="domain" description="FAD/NAD(P)-binding" evidence="7">
    <location>
        <begin position="4"/>
        <end position="330"/>
    </location>
</feature>
<comment type="cofactor">
    <cofactor evidence="1">
        <name>FAD</name>
        <dbReference type="ChEBI" id="CHEBI:57692"/>
    </cofactor>
</comment>
<dbReference type="InterPro" id="IPR051169">
    <property type="entry name" value="NADH-Q_oxidoreductase"/>
</dbReference>
<evidence type="ECO:0000256" key="2">
    <source>
        <dbReference type="ARBA" id="ARBA00005272"/>
    </source>
</evidence>
<dbReference type="EMBL" id="MFHQ01000028">
    <property type="protein sequence ID" value="OGF74194.1"/>
    <property type="molecule type" value="Genomic_DNA"/>
</dbReference>
<feature type="transmembrane region" description="Helical" evidence="6">
    <location>
        <begin position="377"/>
        <end position="397"/>
    </location>
</feature>
<dbReference type="InterPro" id="IPR023753">
    <property type="entry name" value="FAD/NAD-binding_dom"/>
</dbReference>
<reference evidence="8 9" key="1">
    <citation type="journal article" date="2016" name="Nat. Commun.">
        <title>Thousands of microbial genomes shed light on interconnected biogeochemical processes in an aquifer system.</title>
        <authorList>
            <person name="Anantharaman K."/>
            <person name="Brown C.T."/>
            <person name="Hug L.A."/>
            <person name="Sharon I."/>
            <person name="Castelle C.J."/>
            <person name="Probst A.J."/>
            <person name="Thomas B.C."/>
            <person name="Singh A."/>
            <person name="Wilkins M.J."/>
            <person name="Karaoz U."/>
            <person name="Brodie E.L."/>
            <person name="Williams K.H."/>
            <person name="Hubbard S.S."/>
            <person name="Banfield J.F."/>
        </authorList>
    </citation>
    <scope>NUCLEOTIDE SEQUENCE [LARGE SCALE GENOMIC DNA]</scope>
</reference>
<keyword evidence="3" id="KW-0285">Flavoprotein</keyword>
<name>A0A1F5WF32_9BACT</name>
<keyword evidence="4" id="KW-0274">FAD</keyword>
<feature type="transmembrane region" description="Helical" evidence="6">
    <location>
        <begin position="345"/>
        <end position="365"/>
    </location>
</feature>
<gene>
    <name evidence="8" type="ORF">A3J56_02725</name>
</gene>
<keyword evidence="6" id="KW-0472">Membrane</keyword>
<dbReference type="GO" id="GO:0019646">
    <property type="term" value="P:aerobic electron transport chain"/>
    <property type="evidence" value="ECO:0007669"/>
    <property type="project" value="TreeGrafter"/>
</dbReference>
<evidence type="ECO:0000256" key="1">
    <source>
        <dbReference type="ARBA" id="ARBA00001974"/>
    </source>
</evidence>
<evidence type="ECO:0000256" key="3">
    <source>
        <dbReference type="ARBA" id="ARBA00022630"/>
    </source>
</evidence>
<sequence length="415" mass="45761">MVKEVVIIGGGFGGVRVAQNLARRARGIHITLIDKEYYHTFHPALYEIATADLPETFRHSPIEFHKLRSAASYPLVDIFLRDLNVTVVRGTVTGIDFKNQKALLESGVMYPYDALVLAVGSETNYFGIEGLSPHALPLKTLWDALSVRNALDEAFARTPKQKRLSIVIGGGGFTGCEFAGELAFFVKKLEEKHGRQKKSTEIIVVEASAALIGGARVWVRRAAKKRLEALGITLMLERPITKVADSSLFLQDSSAVPFDVLIWTAGVRANSFTKTCAGIQLQKNFCMCVDQYLRALPHENVFGVGDATYCINDATGTSHPMTATVALKEAEIAAYNIERLFAKKLLIAFVYTPPGFIVPLGGKYALFDSRLVKISGVLAWALKHLVALHYWVSLIGLRRGYKVWRGSMGIFIKND</sequence>
<feature type="transmembrane region" description="Helical" evidence="6">
    <location>
        <begin position="202"/>
        <end position="219"/>
    </location>
</feature>
<organism evidence="8 9">
    <name type="scientific">Candidatus Giovannonibacteria bacterium RIFCSPHIGHO2_02_FULL_46_20</name>
    <dbReference type="NCBI Taxonomy" id="1798338"/>
    <lineage>
        <taxon>Bacteria</taxon>
        <taxon>Candidatus Giovannoniibacteriota</taxon>
    </lineage>
</organism>
<dbReference type="Pfam" id="PF07992">
    <property type="entry name" value="Pyr_redox_2"/>
    <property type="match status" value="1"/>
</dbReference>
<dbReference type="Gene3D" id="3.50.50.100">
    <property type="match status" value="1"/>
</dbReference>
<evidence type="ECO:0000256" key="4">
    <source>
        <dbReference type="ARBA" id="ARBA00022827"/>
    </source>
</evidence>
<proteinExistence type="inferred from homology"/>
<keyword evidence="5" id="KW-0560">Oxidoreductase</keyword>
<keyword evidence="6" id="KW-0812">Transmembrane</keyword>
<dbReference type="PANTHER" id="PTHR42913">
    <property type="entry name" value="APOPTOSIS-INDUCING FACTOR 1"/>
    <property type="match status" value="1"/>
</dbReference>
<evidence type="ECO:0000313" key="8">
    <source>
        <dbReference type="EMBL" id="OGF74194.1"/>
    </source>
</evidence>